<evidence type="ECO:0000256" key="6">
    <source>
        <dbReference type="ARBA" id="ARBA00022692"/>
    </source>
</evidence>
<dbReference type="InterPro" id="IPR005254">
    <property type="entry name" value="Heme_biosyn_assoc_TPR_pro"/>
</dbReference>
<protein>
    <submittedName>
        <fullName evidence="12">Heme biosynthesis protein HemY</fullName>
    </submittedName>
</protein>
<evidence type="ECO:0000256" key="5">
    <source>
        <dbReference type="ARBA" id="ARBA00022519"/>
    </source>
</evidence>
<accession>A0ABP7P772</accession>
<keyword evidence="5" id="KW-0997">Cell inner membrane</keyword>
<dbReference type="Pfam" id="PF13181">
    <property type="entry name" value="TPR_8"/>
    <property type="match status" value="1"/>
</dbReference>
<evidence type="ECO:0000256" key="7">
    <source>
        <dbReference type="ARBA" id="ARBA00022989"/>
    </source>
</evidence>
<dbReference type="Proteomes" id="UP001501337">
    <property type="component" value="Unassembled WGS sequence"/>
</dbReference>
<keyword evidence="6 10" id="KW-0812">Transmembrane</keyword>
<name>A0ABP7P772_9GAMM</name>
<keyword evidence="4" id="KW-1003">Cell membrane</keyword>
<dbReference type="EMBL" id="BAABBO010000009">
    <property type="protein sequence ID" value="GAA3960906.1"/>
    <property type="molecule type" value="Genomic_DNA"/>
</dbReference>
<keyword evidence="13" id="KW-1185">Reference proteome</keyword>
<comment type="pathway">
    <text evidence="3">Porphyrin-containing compound metabolism; protoheme biosynthesis.</text>
</comment>
<dbReference type="RefSeq" id="WP_344805621.1">
    <property type="nucleotide sequence ID" value="NZ_BAABBO010000009.1"/>
</dbReference>
<proteinExistence type="predicted"/>
<comment type="function">
    <text evidence="1">Involved in a late step of protoheme IX synthesis.</text>
</comment>
<keyword evidence="7 10" id="KW-1133">Transmembrane helix</keyword>
<evidence type="ECO:0000256" key="4">
    <source>
        <dbReference type="ARBA" id="ARBA00022475"/>
    </source>
</evidence>
<evidence type="ECO:0000256" key="8">
    <source>
        <dbReference type="ARBA" id="ARBA00023136"/>
    </source>
</evidence>
<comment type="caution">
    <text evidence="12">The sequence shown here is derived from an EMBL/GenBank/DDBJ whole genome shotgun (WGS) entry which is preliminary data.</text>
</comment>
<feature type="transmembrane region" description="Helical" evidence="10">
    <location>
        <begin position="43"/>
        <end position="67"/>
    </location>
</feature>
<dbReference type="InterPro" id="IPR010817">
    <property type="entry name" value="HemY_N"/>
</dbReference>
<evidence type="ECO:0000313" key="13">
    <source>
        <dbReference type="Proteomes" id="UP001501337"/>
    </source>
</evidence>
<organism evidence="12 13">
    <name type="scientific">Allohahella marinimesophila</name>
    <dbReference type="NCBI Taxonomy" id="1054972"/>
    <lineage>
        <taxon>Bacteria</taxon>
        <taxon>Pseudomonadati</taxon>
        <taxon>Pseudomonadota</taxon>
        <taxon>Gammaproteobacteria</taxon>
        <taxon>Oceanospirillales</taxon>
        <taxon>Hahellaceae</taxon>
        <taxon>Allohahella</taxon>
    </lineage>
</organism>
<dbReference type="SUPFAM" id="SSF48452">
    <property type="entry name" value="TPR-like"/>
    <property type="match status" value="2"/>
</dbReference>
<keyword evidence="8 10" id="KW-0472">Membrane</keyword>
<reference evidence="13" key="1">
    <citation type="journal article" date="2019" name="Int. J. Syst. Evol. Microbiol.">
        <title>The Global Catalogue of Microorganisms (GCM) 10K type strain sequencing project: providing services to taxonomists for standard genome sequencing and annotation.</title>
        <authorList>
            <consortium name="The Broad Institute Genomics Platform"/>
            <consortium name="The Broad Institute Genome Sequencing Center for Infectious Disease"/>
            <person name="Wu L."/>
            <person name="Ma J."/>
        </authorList>
    </citation>
    <scope>NUCLEOTIDE SEQUENCE [LARGE SCALE GENOMIC DNA]</scope>
    <source>
        <strain evidence="13">JCM 17555</strain>
    </source>
</reference>
<evidence type="ECO:0000259" key="11">
    <source>
        <dbReference type="Pfam" id="PF07219"/>
    </source>
</evidence>
<evidence type="ECO:0000256" key="2">
    <source>
        <dbReference type="ARBA" id="ARBA00004429"/>
    </source>
</evidence>
<gene>
    <name evidence="12" type="ORF">GCM10022278_18740</name>
</gene>
<evidence type="ECO:0000256" key="1">
    <source>
        <dbReference type="ARBA" id="ARBA00002962"/>
    </source>
</evidence>
<dbReference type="InterPro" id="IPR019734">
    <property type="entry name" value="TPR_rpt"/>
</dbReference>
<dbReference type="Pfam" id="PF07219">
    <property type="entry name" value="HemY_N"/>
    <property type="match status" value="1"/>
</dbReference>
<sequence length="422" mass="46614">MSRLIIYVLLAVAVGLGLGYLVQLDPGYIRVSWMNYLVETTVWIALILIVITILLVQLVLKTLFALLATRAGFRSWREGYADSRAHKRTQRGLLDFAEGRWDRAERRLVNSADKSEVPMMSYLTAAQAASEQGDVARSNQLLNKAKAVMPNSDFAVELTQAQMYIAREQFDEAKALLVQLNGRRAGHSAVLRLLRQCMLETGDWAGLVKLLPEIDKHCKLTEDQMNGLRQSAWFNLLDSKATTAGITAENTLDNGSGTAELDDVWHSLPQQYAQHPVFIRSYVAGLMRAGSLGQAVTVLRKALTRNWQGDLGLLYVKAASASGDAEQAHADLSKWRAGRDEDPDLLLALGIAAERSGNLDEARACLEKSLQSRESSDTYGALGRVANRQGDFESGSHMLELALQHDQLEKRLASSGRVLQHV</sequence>
<comment type="subcellular location">
    <subcellularLocation>
        <location evidence="2">Cell inner membrane</location>
        <topology evidence="2">Multi-pass membrane protein</topology>
    </subcellularLocation>
</comment>
<dbReference type="Gene3D" id="1.25.40.10">
    <property type="entry name" value="Tetratricopeptide repeat domain"/>
    <property type="match status" value="2"/>
</dbReference>
<feature type="domain" description="HemY N-terminal" evidence="11">
    <location>
        <begin position="27"/>
        <end position="133"/>
    </location>
</feature>
<evidence type="ECO:0000256" key="3">
    <source>
        <dbReference type="ARBA" id="ARBA00004744"/>
    </source>
</evidence>
<evidence type="ECO:0000313" key="12">
    <source>
        <dbReference type="EMBL" id="GAA3960906.1"/>
    </source>
</evidence>
<keyword evidence="9" id="KW-0627">Porphyrin biosynthesis</keyword>
<dbReference type="InterPro" id="IPR011990">
    <property type="entry name" value="TPR-like_helical_dom_sf"/>
</dbReference>
<evidence type="ECO:0000256" key="9">
    <source>
        <dbReference type="ARBA" id="ARBA00023244"/>
    </source>
</evidence>
<evidence type="ECO:0000256" key="10">
    <source>
        <dbReference type="SAM" id="Phobius"/>
    </source>
</evidence>
<dbReference type="NCBIfam" id="TIGR00540">
    <property type="entry name" value="TPR_hemY_coli"/>
    <property type="match status" value="1"/>
</dbReference>